<protein>
    <submittedName>
        <fullName evidence="2">Uncharacterized conserved protein YjiS, DUF1127 family</fullName>
    </submittedName>
</protein>
<feature type="domain" description="YjiS-like" evidence="1">
    <location>
        <begin position="24"/>
        <end position="60"/>
    </location>
</feature>
<accession>A0A1H6NIB5</accession>
<evidence type="ECO:0000259" key="1">
    <source>
        <dbReference type="Pfam" id="PF06568"/>
    </source>
</evidence>
<reference evidence="2 3" key="1">
    <citation type="submission" date="2016-10" db="EMBL/GenBank/DDBJ databases">
        <authorList>
            <person name="de Groot N.N."/>
        </authorList>
    </citation>
    <scope>NUCLEOTIDE SEQUENCE [LARGE SCALE GENOMIC DNA]</scope>
    <source>
        <strain evidence="2 3">LMG 2158</strain>
    </source>
</reference>
<proteinExistence type="predicted"/>
<sequence length="76" mass="8663">MMKGQKGYLQVEGHARLGSSFMRLLSRLARWHTLSRERQMLASLSDDALKDIGLSRADIEGEAHQHFWNDPLGKGR</sequence>
<gene>
    <name evidence="2" type="ORF">SAMN05216581_2920</name>
</gene>
<name>A0A1H6NIB5_9PSED</name>
<dbReference type="Pfam" id="PF06568">
    <property type="entry name" value="YjiS-like"/>
    <property type="match status" value="1"/>
</dbReference>
<dbReference type="EMBL" id="LT629972">
    <property type="protein sequence ID" value="SEI15193.1"/>
    <property type="molecule type" value="Genomic_DNA"/>
</dbReference>
<organism evidence="2 3">
    <name type="scientific">Pseudomonas asplenii</name>
    <dbReference type="NCBI Taxonomy" id="53407"/>
    <lineage>
        <taxon>Bacteria</taxon>
        <taxon>Pseudomonadati</taxon>
        <taxon>Pseudomonadota</taxon>
        <taxon>Gammaproteobacteria</taxon>
        <taxon>Pseudomonadales</taxon>
        <taxon>Pseudomonadaceae</taxon>
        <taxon>Pseudomonas</taxon>
    </lineage>
</organism>
<evidence type="ECO:0000313" key="2">
    <source>
        <dbReference type="EMBL" id="SEI15193.1"/>
    </source>
</evidence>
<evidence type="ECO:0000313" key="3">
    <source>
        <dbReference type="Proteomes" id="UP000182272"/>
    </source>
</evidence>
<dbReference type="InterPro" id="IPR009506">
    <property type="entry name" value="YjiS-like"/>
</dbReference>
<dbReference type="AlphaFoldDB" id="A0A1H6NIB5"/>
<dbReference type="Proteomes" id="UP000182272">
    <property type="component" value="Chromosome I"/>
</dbReference>
<dbReference type="OrthoDB" id="7306802at2"/>